<dbReference type="InterPro" id="IPR000160">
    <property type="entry name" value="GGDEF_dom"/>
</dbReference>
<feature type="domain" description="GGDEF" evidence="1">
    <location>
        <begin position="1"/>
        <end position="141"/>
    </location>
</feature>
<dbReference type="EMBL" id="VSSQ01071598">
    <property type="protein sequence ID" value="MPN23171.1"/>
    <property type="molecule type" value="Genomic_DNA"/>
</dbReference>
<evidence type="ECO:0000313" key="2">
    <source>
        <dbReference type="EMBL" id="MPN23171.1"/>
    </source>
</evidence>
<gene>
    <name evidence="2" type="primary">cph2_25</name>
    <name evidence="2" type="ORF">SDC9_170559</name>
</gene>
<dbReference type="InterPro" id="IPR029787">
    <property type="entry name" value="Nucleotide_cyclase"/>
</dbReference>
<proteinExistence type="predicted"/>
<dbReference type="PANTHER" id="PTHR45138">
    <property type="entry name" value="REGULATORY COMPONENTS OF SENSORY TRANSDUCTION SYSTEM"/>
    <property type="match status" value="1"/>
</dbReference>
<organism evidence="2">
    <name type="scientific">bioreactor metagenome</name>
    <dbReference type="NCBI Taxonomy" id="1076179"/>
    <lineage>
        <taxon>unclassified sequences</taxon>
        <taxon>metagenomes</taxon>
        <taxon>ecological metagenomes</taxon>
    </lineage>
</organism>
<protein>
    <submittedName>
        <fullName evidence="2">Phytochrome-like protein cph2</fullName>
    </submittedName>
</protein>
<reference evidence="2" key="1">
    <citation type="submission" date="2019-08" db="EMBL/GenBank/DDBJ databases">
        <authorList>
            <person name="Kucharzyk K."/>
            <person name="Murdoch R.W."/>
            <person name="Higgins S."/>
            <person name="Loffler F."/>
        </authorList>
    </citation>
    <scope>NUCLEOTIDE SEQUENCE</scope>
</reference>
<dbReference type="PANTHER" id="PTHR45138:SF9">
    <property type="entry name" value="DIGUANYLATE CYCLASE DGCM-RELATED"/>
    <property type="match status" value="1"/>
</dbReference>
<dbReference type="Gene3D" id="3.30.70.270">
    <property type="match status" value="1"/>
</dbReference>
<dbReference type="PROSITE" id="PS50887">
    <property type="entry name" value="GGDEF"/>
    <property type="match status" value="1"/>
</dbReference>
<name>A0A645G8D9_9ZZZZ</name>
<dbReference type="SMART" id="SM00267">
    <property type="entry name" value="GGDEF"/>
    <property type="match status" value="1"/>
</dbReference>
<accession>A0A645G8D9</accession>
<dbReference type="CDD" id="cd01949">
    <property type="entry name" value="GGDEF"/>
    <property type="match status" value="1"/>
</dbReference>
<evidence type="ECO:0000259" key="1">
    <source>
        <dbReference type="PROSITE" id="PS50887"/>
    </source>
</evidence>
<dbReference type="GO" id="GO:0043709">
    <property type="term" value="P:cell adhesion involved in single-species biofilm formation"/>
    <property type="evidence" value="ECO:0007669"/>
    <property type="project" value="TreeGrafter"/>
</dbReference>
<dbReference type="InterPro" id="IPR050469">
    <property type="entry name" value="Diguanylate_Cyclase"/>
</dbReference>
<comment type="caution">
    <text evidence="2">The sequence shown here is derived from an EMBL/GenBank/DDBJ whole genome shotgun (WGS) entry which is preliminary data.</text>
</comment>
<dbReference type="GO" id="GO:1902201">
    <property type="term" value="P:negative regulation of bacterial-type flagellum-dependent cell motility"/>
    <property type="evidence" value="ECO:0007669"/>
    <property type="project" value="TreeGrafter"/>
</dbReference>
<dbReference type="GO" id="GO:0052621">
    <property type="term" value="F:diguanylate cyclase activity"/>
    <property type="evidence" value="ECO:0007669"/>
    <property type="project" value="TreeGrafter"/>
</dbReference>
<dbReference type="NCBIfam" id="TIGR00254">
    <property type="entry name" value="GGDEF"/>
    <property type="match status" value="1"/>
</dbReference>
<dbReference type="SUPFAM" id="SSF55073">
    <property type="entry name" value="Nucleotide cyclase"/>
    <property type="match status" value="1"/>
</dbReference>
<dbReference type="AlphaFoldDB" id="A0A645G8D9"/>
<dbReference type="GO" id="GO:0005886">
    <property type="term" value="C:plasma membrane"/>
    <property type="evidence" value="ECO:0007669"/>
    <property type="project" value="TreeGrafter"/>
</dbReference>
<dbReference type="InterPro" id="IPR043128">
    <property type="entry name" value="Rev_trsase/Diguanyl_cyclase"/>
</dbReference>
<dbReference type="Pfam" id="PF00990">
    <property type="entry name" value="GGDEF"/>
    <property type="match status" value="1"/>
</dbReference>
<sequence>MIGIDYFKNYTDVFGHLKGDEALAMISQCLSDLFGRETDVICRYSEDVFAVLVISKSRVAATEHATRVLKRIEGLDIKSDIESTPVSVSQHLTVSIGISTYWPDIHPELTESTLDKLLASASSQLDKARENGRNRVCSTEGSSF</sequence>